<dbReference type="GO" id="GO:0030151">
    <property type="term" value="F:molybdenum ion binding"/>
    <property type="evidence" value="ECO:0007669"/>
    <property type="project" value="InterPro"/>
</dbReference>
<dbReference type="EMBL" id="JADBJN010000001">
    <property type="protein sequence ID" value="KAG5683174.1"/>
    <property type="molecule type" value="Genomic_DNA"/>
</dbReference>
<dbReference type="GO" id="GO:0030170">
    <property type="term" value="F:pyridoxal phosphate binding"/>
    <property type="evidence" value="ECO:0007669"/>
    <property type="project" value="InterPro"/>
</dbReference>
<gene>
    <name evidence="2" type="ORF">PVAND_012471</name>
</gene>
<dbReference type="SUPFAM" id="SSF50800">
    <property type="entry name" value="PK beta-barrel domain-like"/>
    <property type="match status" value="1"/>
</dbReference>
<dbReference type="GO" id="GO:0003824">
    <property type="term" value="F:catalytic activity"/>
    <property type="evidence" value="ECO:0007669"/>
    <property type="project" value="InterPro"/>
</dbReference>
<sequence>MYIFPIKSCAPIAVNEMNCSNLGAEYGVHLRDRVFAIVRSLPPHECVTAMQYSKMVLITPRIEDCILTIDAPGMNEIQVDISKLYQSTNTLISIIQKDEVLVVDCGDEAAKWLSNYLVNKDEAFRLVFYPSNEPKPFIKPKGYLYRTAERMDTGSLHDETSYMLMNMGSFDDLNKWLEKSVGPLQFRPNIVVSGADAWSEDKWKFIKIGQEVIFKTIQPCTRCTITTIDPSTGERNKKEEPLRTLRKFRLFSNISHKCPVFGIHVGLRRAGTIRIGDNVYVSV</sequence>
<organism evidence="2 3">
    <name type="scientific">Polypedilum vanderplanki</name>
    <name type="common">Sleeping chironomid midge</name>
    <dbReference type="NCBI Taxonomy" id="319348"/>
    <lineage>
        <taxon>Eukaryota</taxon>
        <taxon>Metazoa</taxon>
        <taxon>Ecdysozoa</taxon>
        <taxon>Arthropoda</taxon>
        <taxon>Hexapoda</taxon>
        <taxon>Insecta</taxon>
        <taxon>Pterygota</taxon>
        <taxon>Neoptera</taxon>
        <taxon>Endopterygota</taxon>
        <taxon>Diptera</taxon>
        <taxon>Nematocera</taxon>
        <taxon>Chironomoidea</taxon>
        <taxon>Chironomidae</taxon>
        <taxon>Chironominae</taxon>
        <taxon>Polypedilum</taxon>
        <taxon>Polypedilum</taxon>
    </lineage>
</organism>
<dbReference type="Proteomes" id="UP001107558">
    <property type="component" value="Chromosome 1"/>
</dbReference>
<name>A0A9J6CNJ5_POLVA</name>
<reference evidence="2" key="1">
    <citation type="submission" date="2021-03" db="EMBL/GenBank/DDBJ databases">
        <title>Chromosome level genome of the anhydrobiotic midge Polypedilum vanderplanki.</title>
        <authorList>
            <person name="Yoshida Y."/>
            <person name="Kikawada T."/>
            <person name="Gusev O."/>
        </authorList>
    </citation>
    <scope>NUCLEOTIDE SEQUENCE</scope>
    <source>
        <strain evidence="2">NIAS01</strain>
        <tissue evidence="2">Whole body or cell culture</tissue>
    </source>
</reference>
<dbReference type="AlphaFoldDB" id="A0A9J6CNJ5"/>
<dbReference type="PROSITE" id="PS51340">
    <property type="entry name" value="MOSC"/>
    <property type="match status" value="1"/>
</dbReference>
<dbReference type="OrthoDB" id="17255at2759"/>
<dbReference type="InterPro" id="IPR005303">
    <property type="entry name" value="MOCOS_middle"/>
</dbReference>
<dbReference type="SUPFAM" id="SSF141673">
    <property type="entry name" value="MOSC N-terminal domain-like"/>
    <property type="match status" value="1"/>
</dbReference>
<evidence type="ECO:0000313" key="3">
    <source>
        <dbReference type="Proteomes" id="UP001107558"/>
    </source>
</evidence>
<dbReference type="PANTHER" id="PTHR14237">
    <property type="entry name" value="MOLYBDOPTERIN COFACTOR SULFURASE MOSC"/>
    <property type="match status" value="1"/>
</dbReference>
<accession>A0A9J6CNJ5</accession>
<evidence type="ECO:0000313" key="2">
    <source>
        <dbReference type="EMBL" id="KAG5683174.1"/>
    </source>
</evidence>
<protein>
    <recommendedName>
        <fullName evidence="1">MOSC domain-containing protein</fullName>
    </recommendedName>
</protein>
<dbReference type="PANTHER" id="PTHR14237:SF19">
    <property type="entry name" value="MITOCHONDRIAL AMIDOXIME REDUCING COMPONENT 1"/>
    <property type="match status" value="1"/>
</dbReference>
<comment type="caution">
    <text evidence="2">The sequence shown here is derived from an EMBL/GenBank/DDBJ whole genome shotgun (WGS) entry which is preliminary data.</text>
</comment>
<proteinExistence type="predicted"/>
<dbReference type="InterPro" id="IPR011037">
    <property type="entry name" value="Pyrv_Knase-like_insert_dom_sf"/>
</dbReference>
<evidence type="ECO:0000259" key="1">
    <source>
        <dbReference type="PROSITE" id="PS51340"/>
    </source>
</evidence>
<keyword evidence="3" id="KW-1185">Reference proteome</keyword>
<dbReference type="InterPro" id="IPR005302">
    <property type="entry name" value="MoCF_Sase_C"/>
</dbReference>
<dbReference type="Pfam" id="PF03476">
    <property type="entry name" value="MOSC_N"/>
    <property type="match status" value="1"/>
</dbReference>
<dbReference type="Pfam" id="PF03473">
    <property type="entry name" value="MOSC"/>
    <property type="match status" value="1"/>
</dbReference>
<feature type="domain" description="MOSC" evidence="1">
    <location>
        <begin position="133"/>
        <end position="282"/>
    </location>
</feature>